<keyword evidence="7" id="KW-1185">Reference proteome</keyword>
<keyword evidence="2" id="KW-0479">Metal-binding</keyword>
<evidence type="ECO:0000259" key="5">
    <source>
        <dbReference type="Pfam" id="PF00884"/>
    </source>
</evidence>
<dbReference type="Proteomes" id="UP000777482">
    <property type="component" value="Unassembled WGS sequence"/>
</dbReference>
<dbReference type="SUPFAM" id="SSF53649">
    <property type="entry name" value="Alkaline phosphatase-like"/>
    <property type="match status" value="1"/>
</dbReference>
<accession>A0A9P6VU72</accession>
<evidence type="ECO:0000313" key="6">
    <source>
        <dbReference type="EMBL" id="KAG0655830.1"/>
    </source>
</evidence>
<evidence type="ECO:0000256" key="1">
    <source>
        <dbReference type="ARBA" id="ARBA00008779"/>
    </source>
</evidence>
<comment type="caution">
    <text evidence="6">The sequence shown here is derived from an EMBL/GenBank/DDBJ whole genome shotgun (WGS) entry which is preliminary data.</text>
</comment>
<dbReference type="PROSITE" id="PS00149">
    <property type="entry name" value="SULFATASE_2"/>
    <property type="match status" value="1"/>
</dbReference>
<dbReference type="InterPro" id="IPR000917">
    <property type="entry name" value="Sulfatase_N"/>
</dbReference>
<dbReference type="InterPro" id="IPR024607">
    <property type="entry name" value="Sulfatase_CS"/>
</dbReference>
<feature type="domain" description="Sulfatase N-terminal" evidence="5">
    <location>
        <begin position="8"/>
        <end position="409"/>
    </location>
</feature>
<name>A0A9P6VU72_RHOMI</name>
<dbReference type="PANTHER" id="PTHR42693:SF33">
    <property type="entry name" value="ARYLSULFATASE"/>
    <property type="match status" value="1"/>
</dbReference>
<proteinExistence type="inferred from homology"/>
<dbReference type="AlphaFoldDB" id="A0A9P6VU72"/>
<dbReference type="Pfam" id="PF00884">
    <property type="entry name" value="Sulfatase"/>
    <property type="match status" value="1"/>
</dbReference>
<evidence type="ECO:0000313" key="7">
    <source>
        <dbReference type="Proteomes" id="UP000777482"/>
    </source>
</evidence>
<dbReference type="CDD" id="cd16025">
    <property type="entry name" value="PAS_like"/>
    <property type="match status" value="1"/>
</dbReference>
<dbReference type="Gene3D" id="3.40.720.10">
    <property type="entry name" value="Alkaline Phosphatase, subunit A"/>
    <property type="match status" value="1"/>
</dbReference>
<dbReference type="GO" id="GO:0004065">
    <property type="term" value="F:arylsulfatase activity"/>
    <property type="evidence" value="ECO:0007669"/>
    <property type="project" value="TreeGrafter"/>
</dbReference>
<dbReference type="GO" id="GO:0046872">
    <property type="term" value="F:metal ion binding"/>
    <property type="evidence" value="ECO:0007669"/>
    <property type="project" value="UniProtKB-KW"/>
</dbReference>
<dbReference type="PANTHER" id="PTHR42693">
    <property type="entry name" value="ARYLSULFATASE FAMILY MEMBER"/>
    <property type="match status" value="1"/>
</dbReference>
<dbReference type="InterPro" id="IPR050738">
    <property type="entry name" value="Sulfatase"/>
</dbReference>
<dbReference type="InterPro" id="IPR017850">
    <property type="entry name" value="Alkaline_phosphatase_core_sf"/>
</dbReference>
<comment type="similarity">
    <text evidence="1">Belongs to the sulfatase family.</text>
</comment>
<evidence type="ECO:0000256" key="2">
    <source>
        <dbReference type="ARBA" id="ARBA00022723"/>
    </source>
</evidence>
<protein>
    <recommendedName>
        <fullName evidence="5">Sulfatase N-terminal domain-containing protein</fullName>
    </recommendedName>
</protein>
<organism evidence="6 7">
    <name type="scientific">Rhodotorula mucilaginosa</name>
    <name type="common">Yeast</name>
    <name type="synonym">Rhodotorula rubra</name>
    <dbReference type="NCBI Taxonomy" id="5537"/>
    <lineage>
        <taxon>Eukaryota</taxon>
        <taxon>Fungi</taxon>
        <taxon>Dikarya</taxon>
        <taxon>Basidiomycota</taxon>
        <taxon>Pucciniomycotina</taxon>
        <taxon>Microbotryomycetes</taxon>
        <taxon>Sporidiobolales</taxon>
        <taxon>Sporidiobolaceae</taxon>
        <taxon>Rhodotorula</taxon>
    </lineage>
</organism>
<evidence type="ECO:0000256" key="3">
    <source>
        <dbReference type="ARBA" id="ARBA00022801"/>
    </source>
</evidence>
<dbReference type="EMBL" id="PUHQ01000110">
    <property type="protein sequence ID" value="KAG0655830.1"/>
    <property type="molecule type" value="Genomic_DNA"/>
</dbReference>
<dbReference type="OrthoDB" id="103349at2759"/>
<keyword evidence="3" id="KW-0378">Hydrolase</keyword>
<evidence type="ECO:0000256" key="4">
    <source>
        <dbReference type="ARBA" id="ARBA00022837"/>
    </source>
</evidence>
<gene>
    <name evidence="6" type="ORF">C6P46_000682</name>
</gene>
<reference evidence="6 7" key="1">
    <citation type="submission" date="2020-11" db="EMBL/GenBank/DDBJ databases">
        <title>Kefir isolates.</title>
        <authorList>
            <person name="Marcisauskas S."/>
            <person name="Kim Y."/>
            <person name="Blasche S."/>
        </authorList>
    </citation>
    <scope>NUCLEOTIDE SEQUENCE [LARGE SCALE GENOMIC DNA]</scope>
    <source>
        <strain evidence="6 7">KR</strain>
    </source>
</reference>
<dbReference type="Gene3D" id="3.30.1120.10">
    <property type="match status" value="1"/>
</dbReference>
<keyword evidence="4" id="KW-0106">Calcium</keyword>
<sequence length="541" mass="60547">MPALTQKPNFLIILADDLGFSDIGCFGGEIPTPNLDALANEGMLFSGTDNHLAGLGQMAETISRQKVFQGRPGYEGMLNQRVAALSEVMRDAGYDTFMSGKWHLGMTEDSLPHARGFDKVFSLLPGGGNHYGYEPMLEDGSPVVKILPPIYVENGDFIDHRTIPKPFYSTTYFTERMLGYLDERDSDKPFFAYLPYTAPHWPLQAPEEVVAKYRGRYDDGPDALRERRLGGLKREGIVEENVTAHPICSTGDHSPWSEMSEDERKDSARRMEVYAAMIEIMDAEIGQVVAWLKESGQYDNTFIFFASDNGAEGTMMEALPILGEDFQANIKKYFDNSLDNIGHANSFTSIGPAWAQAATAPNRMYKAWITEGGIRCPAIVRYPGFRNGTISHEFATVMDIMPTVLEMAQVQHPSPEFHGRKVLPMRGKSWLEYMTGSRDYVHAENAVHGWELFGQSAIRQGSWKAVWIPSDDAKWSLYNLATDAGETKDLADEEPDRLVEMVRLWRDYEAETGIVRLDPDQAFALRGYGFYRGTTKTAAAA</sequence>